<keyword evidence="3" id="KW-1185">Reference proteome</keyword>
<dbReference type="AlphaFoldDB" id="A0A9W8Y8U8"/>
<dbReference type="EMBL" id="JAPEUY010000008">
    <property type="protein sequence ID" value="KAJ4370735.1"/>
    <property type="molecule type" value="Genomic_DNA"/>
</dbReference>
<feature type="region of interest" description="Disordered" evidence="1">
    <location>
        <begin position="223"/>
        <end position="255"/>
    </location>
</feature>
<evidence type="ECO:0000313" key="3">
    <source>
        <dbReference type="Proteomes" id="UP001140560"/>
    </source>
</evidence>
<dbReference type="Proteomes" id="UP001140560">
    <property type="component" value="Unassembled WGS sequence"/>
</dbReference>
<feature type="region of interest" description="Disordered" evidence="1">
    <location>
        <begin position="1"/>
        <end position="31"/>
    </location>
</feature>
<evidence type="ECO:0000256" key="1">
    <source>
        <dbReference type="SAM" id="MobiDB-lite"/>
    </source>
</evidence>
<proteinExistence type="predicted"/>
<name>A0A9W8Y8U8_9PLEO</name>
<accession>A0A9W8Y8U8</accession>
<organism evidence="2 3">
    <name type="scientific">Neocucurbitaria cava</name>
    <dbReference type="NCBI Taxonomy" id="798079"/>
    <lineage>
        <taxon>Eukaryota</taxon>
        <taxon>Fungi</taxon>
        <taxon>Dikarya</taxon>
        <taxon>Ascomycota</taxon>
        <taxon>Pezizomycotina</taxon>
        <taxon>Dothideomycetes</taxon>
        <taxon>Pleosporomycetidae</taxon>
        <taxon>Pleosporales</taxon>
        <taxon>Pleosporineae</taxon>
        <taxon>Cucurbitariaceae</taxon>
        <taxon>Neocucurbitaria</taxon>
    </lineage>
</organism>
<sequence>MGQGQSGNTEEPPEEPPEGPPEPPRGDVGFNEFVKKVEQNFAENGGDPRDIIKFRELAHRINMAVDMQEGPTKPRAGPMEPYTMDRMEADNFRMIVEKQKERDARIEQLQKKNPWHLLQMDDNMFCFVMPYGPGGKPGPKPANEAEENKEGLAADVFNLASSKMAEALDDCNNTWVYKRRKPCYPECMQPELGFDHCHCEEIRYWKGIHERDGAEYVSLVVRGGSERDSDRDGLCCSSDHDGVEPMAGEEEPNSE</sequence>
<gene>
    <name evidence="2" type="ORF">N0V83_005256</name>
</gene>
<reference evidence="2" key="1">
    <citation type="submission" date="2022-10" db="EMBL/GenBank/DDBJ databases">
        <title>Tapping the CABI collections for fungal endophytes: first genome assemblies for Collariella, Neodidymelliopsis, Ascochyta clinopodiicola, Didymella pomorum, Didymosphaeria variabile, Neocosmospora piperis and Neocucurbitaria cava.</title>
        <authorList>
            <person name="Hill R."/>
        </authorList>
    </citation>
    <scope>NUCLEOTIDE SEQUENCE</scope>
    <source>
        <strain evidence="2">IMI 356814</strain>
    </source>
</reference>
<comment type="caution">
    <text evidence="2">The sequence shown here is derived from an EMBL/GenBank/DDBJ whole genome shotgun (WGS) entry which is preliminary data.</text>
</comment>
<protein>
    <submittedName>
        <fullName evidence="2">Uncharacterized protein</fullName>
    </submittedName>
</protein>
<evidence type="ECO:0000313" key="2">
    <source>
        <dbReference type="EMBL" id="KAJ4370735.1"/>
    </source>
</evidence>
<feature type="compositionally biased region" description="Basic and acidic residues" evidence="1">
    <location>
        <begin position="224"/>
        <end position="243"/>
    </location>
</feature>